<dbReference type="Pfam" id="PF13231">
    <property type="entry name" value="PMT_2"/>
    <property type="match status" value="1"/>
</dbReference>
<protein>
    <recommendedName>
        <fullName evidence="9">Glycosyltransferase RgtA/B/C/D-like domain-containing protein</fullName>
    </recommendedName>
</protein>
<keyword evidence="7 8" id="KW-0472">Membrane</keyword>
<comment type="subcellular location">
    <subcellularLocation>
        <location evidence="1">Cell membrane</location>
        <topology evidence="1">Multi-pass membrane protein</topology>
    </subcellularLocation>
</comment>
<feature type="transmembrane region" description="Helical" evidence="8">
    <location>
        <begin position="161"/>
        <end position="194"/>
    </location>
</feature>
<evidence type="ECO:0000256" key="3">
    <source>
        <dbReference type="ARBA" id="ARBA00022676"/>
    </source>
</evidence>
<evidence type="ECO:0000256" key="5">
    <source>
        <dbReference type="ARBA" id="ARBA00022692"/>
    </source>
</evidence>
<keyword evidence="2" id="KW-1003">Cell membrane</keyword>
<dbReference type="GO" id="GO:0016763">
    <property type="term" value="F:pentosyltransferase activity"/>
    <property type="evidence" value="ECO:0007669"/>
    <property type="project" value="TreeGrafter"/>
</dbReference>
<evidence type="ECO:0000256" key="4">
    <source>
        <dbReference type="ARBA" id="ARBA00022679"/>
    </source>
</evidence>
<feature type="domain" description="Glycosyltransferase RgtA/B/C/D-like" evidence="9">
    <location>
        <begin position="63"/>
        <end position="214"/>
    </location>
</feature>
<evidence type="ECO:0000256" key="1">
    <source>
        <dbReference type="ARBA" id="ARBA00004651"/>
    </source>
</evidence>
<feature type="transmembrane region" description="Helical" evidence="8">
    <location>
        <begin position="297"/>
        <end position="315"/>
    </location>
</feature>
<keyword evidence="5 8" id="KW-0812">Transmembrane</keyword>
<keyword evidence="3" id="KW-0328">Glycosyltransferase</keyword>
<evidence type="ECO:0000256" key="8">
    <source>
        <dbReference type="SAM" id="Phobius"/>
    </source>
</evidence>
<dbReference type="InterPro" id="IPR050297">
    <property type="entry name" value="LipidA_mod_glycosyltrf_83"/>
</dbReference>
<sequence length="507" mass="57458">MRTTKFFLTTIFLIALALRLWWFPQNTYFGYDQARDAYESQVIYKKGDLKIIGPSTSLEGLYHGPFYWYLIGPAYIVGGGNPTIPAFLLSVINSTGVFLIFLIGKKISGKKVGLIAAFLYAVSYEQTQYSLYFGNPAPAVVSIMLFYLGFLYFGLERKWWGLLLAVIGLGLSIQFQFFLVYLSIISLVLSMIFIKNFKTFNLKRTLLLVLTGVLSFSSFILADIKYGARSFRILLNIAQGEGAAKNFAKLWSNYLDRLEIHFGHNIFSIDGHGPRLLIAILVIASVFLWVKRKKPRPVLAVLLLWVFSSALLIFLGGHNLYYSNIGISAGILLLTSFLMVNLLKNKLVITLILIGISLSSWKLIQKNSVGPINDIYVQEGMLLKEEKAILEYIYKTSNGKPIVVAASTMPLKINTTWSYLFEWYGKSKYGYLPYWAGEAAPGYPGNLTPWRSQVQDYTMFAIVEPSRGVRQAFIDGFLKEQEQYGKVIEEKQFGEKPGTHFLVQRRR</sequence>
<feature type="transmembrane region" description="Helical" evidence="8">
    <location>
        <begin position="137"/>
        <end position="155"/>
    </location>
</feature>
<evidence type="ECO:0000256" key="7">
    <source>
        <dbReference type="ARBA" id="ARBA00023136"/>
    </source>
</evidence>
<keyword evidence="6 8" id="KW-1133">Transmembrane helix</keyword>
<gene>
    <name evidence="10" type="ORF">A3D26_01565</name>
</gene>
<reference evidence="10 11" key="1">
    <citation type="journal article" date="2016" name="Nat. Commun.">
        <title>Thousands of microbial genomes shed light on interconnected biogeochemical processes in an aquifer system.</title>
        <authorList>
            <person name="Anantharaman K."/>
            <person name="Brown C.T."/>
            <person name="Hug L.A."/>
            <person name="Sharon I."/>
            <person name="Castelle C.J."/>
            <person name="Probst A.J."/>
            <person name="Thomas B.C."/>
            <person name="Singh A."/>
            <person name="Wilkins M.J."/>
            <person name="Karaoz U."/>
            <person name="Brodie E.L."/>
            <person name="Williams K.H."/>
            <person name="Hubbard S.S."/>
            <person name="Banfield J.F."/>
        </authorList>
    </citation>
    <scope>NUCLEOTIDE SEQUENCE [LARGE SCALE GENOMIC DNA]</scope>
</reference>
<dbReference type="InterPro" id="IPR038731">
    <property type="entry name" value="RgtA/B/C-like"/>
</dbReference>
<proteinExistence type="predicted"/>
<dbReference type="GO" id="GO:0009103">
    <property type="term" value="P:lipopolysaccharide biosynthetic process"/>
    <property type="evidence" value="ECO:0007669"/>
    <property type="project" value="UniProtKB-ARBA"/>
</dbReference>
<dbReference type="EMBL" id="MHBZ01000011">
    <property type="protein sequence ID" value="OGY11777.1"/>
    <property type="molecule type" value="Genomic_DNA"/>
</dbReference>
<evidence type="ECO:0000313" key="10">
    <source>
        <dbReference type="EMBL" id="OGY11777.1"/>
    </source>
</evidence>
<evidence type="ECO:0000313" key="11">
    <source>
        <dbReference type="Proteomes" id="UP000178319"/>
    </source>
</evidence>
<comment type="caution">
    <text evidence="10">The sequence shown here is derived from an EMBL/GenBank/DDBJ whole genome shotgun (WGS) entry which is preliminary data.</text>
</comment>
<name>A0A1G1V8Z3_9BACT</name>
<dbReference type="GO" id="GO:0005886">
    <property type="term" value="C:plasma membrane"/>
    <property type="evidence" value="ECO:0007669"/>
    <property type="project" value="UniProtKB-SubCell"/>
</dbReference>
<dbReference type="PANTHER" id="PTHR33908">
    <property type="entry name" value="MANNOSYLTRANSFERASE YKCB-RELATED"/>
    <property type="match status" value="1"/>
</dbReference>
<keyword evidence="4" id="KW-0808">Transferase</keyword>
<evidence type="ECO:0000259" key="9">
    <source>
        <dbReference type="Pfam" id="PF13231"/>
    </source>
</evidence>
<feature type="transmembrane region" description="Helical" evidence="8">
    <location>
        <begin position="272"/>
        <end position="290"/>
    </location>
</feature>
<organism evidence="10 11">
    <name type="scientific">Candidatus Blackburnbacteria bacterium RIFCSPHIGHO2_02_FULL_44_20</name>
    <dbReference type="NCBI Taxonomy" id="1797516"/>
    <lineage>
        <taxon>Bacteria</taxon>
        <taxon>Candidatus Blackburniibacteriota</taxon>
    </lineage>
</organism>
<evidence type="ECO:0000256" key="2">
    <source>
        <dbReference type="ARBA" id="ARBA00022475"/>
    </source>
</evidence>
<feature type="transmembrane region" description="Helical" evidence="8">
    <location>
        <begin position="206"/>
        <end position="224"/>
    </location>
</feature>
<accession>A0A1G1V8Z3</accession>
<dbReference type="STRING" id="1797516.A3D26_01565"/>
<feature type="transmembrane region" description="Helical" evidence="8">
    <location>
        <begin position="84"/>
        <end position="104"/>
    </location>
</feature>
<feature type="transmembrane region" description="Helical" evidence="8">
    <location>
        <begin position="321"/>
        <end position="340"/>
    </location>
</feature>
<dbReference type="Proteomes" id="UP000178319">
    <property type="component" value="Unassembled WGS sequence"/>
</dbReference>
<evidence type="ECO:0000256" key="6">
    <source>
        <dbReference type="ARBA" id="ARBA00022989"/>
    </source>
</evidence>
<dbReference type="PANTHER" id="PTHR33908:SF11">
    <property type="entry name" value="MEMBRANE PROTEIN"/>
    <property type="match status" value="1"/>
</dbReference>
<dbReference type="AlphaFoldDB" id="A0A1G1V8Z3"/>